<evidence type="ECO:0000313" key="3">
    <source>
        <dbReference type="Proteomes" id="UP000217065"/>
    </source>
</evidence>
<keyword evidence="1" id="KW-1133">Transmembrane helix</keyword>
<keyword evidence="1" id="KW-0472">Membrane</keyword>
<gene>
    <name evidence="2" type="ORF">CF394_11955</name>
</gene>
<dbReference type="Proteomes" id="UP000217065">
    <property type="component" value="Unassembled WGS sequence"/>
</dbReference>
<keyword evidence="1" id="KW-0812">Transmembrane</keyword>
<dbReference type="AlphaFoldDB" id="A0A264W169"/>
<reference evidence="2 3" key="1">
    <citation type="submission" date="2017-07" db="EMBL/GenBank/DDBJ databases">
        <title>Tetzosporium hominis gen.nov. sp.nov.</title>
        <authorList>
            <person name="Tetz G."/>
            <person name="Tetz V."/>
        </authorList>
    </citation>
    <scope>NUCLEOTIDE SEQUENCE [LARGE SCALE GENOMIC DNA]</scope>
    <source>
        <strain evidence="2 3">VT-49</strain>
    </source>
</reference>
<organism evidence="2 3">
    <name type="scientific">Tetzosporium hominis</name>
    <dbReference type="NCBI Taxonomy" id="2020506"/>
    <lineage>
        <taxon>Bacteria</taxon>
        <taxon>Bacillati</taxon>
        <taxon>Bacillota</taxon>
        <taxon>Bacilli</taxon>
        <taxon>Bacillales</taxon>
        <taxon>Caryophanaceae</taxon>
        <taxon>Tetzosporium</taxon>
    </lineage>
</organism>
<dbReference type="RefSeq" id="WP_094943919.1">
    <property type="nucleotide sequence ID" value="NZ_NOKQ01000267.1"/>
</dbReference>
<dbReference type="OrthoDB" id="8778044at2"/>
<evidence type="ECO:0000256" key="1">
    <source>
        <dbReference type="SAM" id="Phobius"/>
    </source>
</evidence>
<accession>A0A264W169</accession>
<keyword evidence="3" id="KW-1185">Reference proteome</keyword>
<dbReference type="EMBL" id="NOKQ01000267">
    <property type="protein sequence ID" value="OZS77313.1"/>
    <property type="molecule type" value="Genomic_DNA"/>
</dbReference>
<sequence>MKKIIYVIIVIAIVGLAINLLGNRANQDKDLAKEIDSFLEKGVTQIDLTEVAQFPWTQVSLFEPYTTNESIDASMNIQFKGDNGGIDMLDDRFLLVFADEKNAVRTVVLSREHGTYTIKNNKFLIID</sequence>
<evidence type="ECO:0000313" key="2">
    <source>
        <dbReference type="EMBL" id="OZS77313.1"/>
    </source>
</evidence>
<name>A0A264W169_9BACL</name>
<feature type="transmembrane region" description="Helical" evidence="1">
    <location>
        <begin position="6"/>
        <end position="23"/>
    </location>
</feature>
<protein>
    <submittedName>
        <fullName evidence="2">Uncharacterized protein</fullName>
    </submittedName>
</protein>
<proteinExistence type="predicted"/>
<comment type="caution">
    <text evidence="2">The sequence shown here is derived from an EMBL/GenBank/DDBJ whole genome shotgun (WGS) entry which is preliminary data.</text>
</comment>